<dbReference type="GO" id="GO:0003677">
    <property type="term" value="F:DNA binding"/>
    <property type="evidence" value="ECO:0007669"/>
    <property type="project" value="InterPro"/>
</dbReference>
<protein>
    <recommendedName>
        <fullName evidence="1">HTH cro/C1-type domain-containing protein</fullName>
    </recommendedName>
</protein>
<evidence type="ECO:0000313" key="2">
    <source>
        <dbReference type="EMBL" id="EKE70875.1"/>
    </source>
</evidence>
<dbReference type="Proteomes" id="UP000006746">
    <property type="component" value="Unassembled WGS sequence"/>
</dbReference>
<proteinExistence type="predicted"/>
<accession>K2K024</accession>
<evidence type="ECO:0000259" key="1">
    <source>
        <dbReference type="PROSITE" id="PS50943"/>
    </source>
</evidence>
<dbReference type="Gene3D" id="1.10.260.40">
    <property type="entry name" value="lambda repressor-like DNA-binding domains"/>
    <property type="match status" value="1"/>
</dbReference>
<dbReference type="EMBL" id="AMRL01000024">
    <property type="protein sequence ID" value="EKE70875.1"/>
    <property type="molecule type" value="Genomic_DNA"/>
</dbReference>
<dbReference type="STRING" id="1207063.P24_15069"/>
<evidence type="ECO:0000313" key="3">
    <source>
        <dbReference type="Proteomes" id="UP000006746"/>
    </source>
</evidence>
<reference evidence="2 3" key="1">
    <citation type="journal article" date="2012" name="J. Bacteriol.">
        <title>Genome Sequence of Oceanibaculum indicum Type Strain P24.</title>
        <authorList>
            <person name="Lai Q."/>
            <person name="Shao Z."/>
        </authorList>
    </citation>
    <scope>NUCLEOTIDE SEQUENCE [LARGE SCALE GENOMIC DNA]</scope>
    <source>
        <strain evidence="2 3">P24</strain>
    </source>
</reference>
<gene>
    <name evidence="2" type="ORF">P24_15069</name>
</gene>
<dbReference type="SUPFAM" id="SSF47413">
    <property type="entry name" value="lambda repressor-like DNA-binding domains"/>
    <property type="match status" value="1"/>
</dbReference>
<organism evidence="2 3">
    <name type="scientific">Oceanibaculum indicum P24</name>
    <dbReference type="NCBI Taxonomy" id="1207063"/>
    <lineage>
        <taxon>Bacteria</taxon>
        <taxon>Pseudomonadati</taxon>
        <taxon>Pseudomonadota</taxon>
        <taxon>Alphaproteobacteria</taxon>
        <taxon>Rhodospirillales</taxon>
        <taxon>Oceanibaculaceae</taxon>
        <taxon>Oceanibaculum</taxon>
    </lineage>
</organism>
<dbReference type="PROSITE" id="PS50943">
    <property type="entry name" value="HTH_CROC1"/>
    <property type="match status" value="1"/>
</dbReference>
<feature type="domain" description="HTH cro/C1-type" evidence="1">
    <location>
        <begin position="8"/>
        <end position="62"/>
    </location>
</feature>
<dbReference type="SMART" id="SM00530">
    <property type="entry name" value="HTH_XRE"/>
    <property type="match status" value="1"/>
</dbReference>
<dbReference type="CDD" id="cd00093">
    <property type="entry name" value="HTH_XRE"/>
    <property type="match status" value="1"/>
</dbReference>
<dbReference type="AlphaFoldDB" id="K2K024"/>
<name>K2K024_9PROT</name>
<sequence length="83" mass="9239">MAIDHGLISQRMKELKIRQKQIAAVLGVTKSSVSRKLSGQLTISLPEFLIIARMLQLDVRDAIRAFGYDPDTGPRKVPPPVKE</sequence>
<keyword evidence="3" id="KW-1185">Reference proteome</keyword>
<comment type="caution">
    <text evidence="2">The sequence shown here is derived from an EMBL/GenBank/DDBJ whole genome shotgun (WGS) entry which is preliminary data.</text>
</comment>
<dbReference type="InterPro" id="IPR001387">
    <property type="entry name" value="Cro/C1-type_HTH"/>
</dbReference>
<dbReference type="RefSeq" id="WP_008945617.1">
    <property type="nucleotide sequence ID" value="NZ_AMRL01000024.1"/>
</dbReference>
<dbReference type="Pfam" id="PF01381">
    <property type="entry name" value="HTH_3"/>
    <property type="match status" value="1"/>
</dbReference>
<dbReference type="InterPro" id="IPR010982">
    <property type="entry name" value="Lambda_DNA-bd_dom_sf"/>
</dbReference>